<accession>A0ABZ0IEB2</accession>
<evidence type="ECO:0000313" key="3">
    <source>
        <dbReference type="EMBL" id="WOJ97013.1"/>
    </source>
</evidence>
<keyword evidence="4" id="KW-1185">Reference proteome</keyword>
<dbReference type="EMBL" id="CP136865">
    <property type="protein sequence ID" value="WOJ97013.1"/>
    <property type="molecule type" value="Genomic_DNA"/>
</dbReference>
<dbReference type="SUPFAM" id="SSF53955">
    <property type="entry name" value="Lysozyme-like"/>
    <property type="match status" value="1"/>
</dbReference>
<dbReference type="Gene3D" id="1.10.530.10">
    <property type="match status" value="1"/>
</dbReference>
<dbReference type="InterPro" id="IPR036680">
    <property type="entry name" value="SPOR-like_sf"/>
</dbReference>
<proteinExistence type="predicted"/>
<dbReference type="InterPro" id="IPR007730">
    <property type="entry name" value="SPOR-like_dom"/>
</dbReference>
<name>A0ABZ0IEB2_9GAMM</name>
<dbReference type="InterPro" id="IPR008258">
    <property type="entry name" value="Transglycosylase_SLT_dom_1"/>
</dbReference>
<protein>
    <submittedName>
        <fullName evidence="3">Transglycosylase SLT domain-containing protein</fullName>
    </submittedName>
</protein>
<feature type="compositionally biased region" description="Low complexity" evidence="1">
    <location>
        <begin position="652"/>
        <end position="665"/>
    </location>
</feature>
<dbReference type="InterPro" id="IPR023346">
    <property type="entry name" value="Lysozyme-like_dom_sf"/>
</dbReference>
<dbReference type="Gene3D" id="3.30.70.1070">
    <property type="entry name" value="Sporulation related repeat"/>
    <property type="match status" value="1"/>
</dbReference>
<evidence type="ECO:0000259" key="2">
    <source>
        <dbReference type="PROSITE" id="PS51724"/>
    </source>
</evidence>
<evidence type="ECO:0000313" key="4">
    <source>
        <dbReference type="Proteomes" id="UP001626549"/>
    </source>
</evidence>
<dbReference type="CDD" id="cd00254">
    <property type="entry name" value="LT-like"/>
    <property type="match status" value="1"/>
</dbReference>
<dbReference type="RefSeq" id="WP_407327699.1">
    <property type="nucleotide sequence ID" value="NZ_CP136865.1"/>
</dbReference>
<organism evidence="3 4">
    <name type="scientific">Congregibacter brevis</name>
    <dbReference type="NCBI Taxonomy" id="3081201"/>
    <lineage>
        <taxon>Bacteria</taxon>
        <taxon>Pseudomonadati</taxon>
        <taxon>Pseudomonadota</taxon>
        <taxon>Gammaproteobacteria</taxon>
        <taxon>Cellvibrionales</taxon>
        <taxon>Halieaceae</taxon>
        <taxon>Congregibacter</taxon>
    </lineage>
</organism>
<feature type="domain" description="SPOR" evidence="2">
    <location>
        <begin position="671"/>
        <end position="749"/>
    </location>
</feature>
<dbReference type="PROSITE" id="PS51724">
    <property type="entry name" value="SPOR"/>
    <property type="match status" value="1"/>
</dbReference>
<reference evidence="3 4" key="1">
    <citation type="submission" date="2023-10" db="EMBL/GenBank/DDBJ databases">
        <title>Two novel species belonging to the OM43/NOR5 clade.</title>
        <authorList>
            <person name="Park M."/>
        </authorList>
    </citation>
    <scope>NUCLEOTIDE SEQUENCE [LARGE SCALE GENOMIC DNA]</scope>
    <source>
        <strain evidence="3 4">IMCC45268</strain>
    </source>
</reference>
<dbReference type="Proteomes" id="UP001626549">
    <property type="component" value="Chromosome"/>
</dbReference>
<dbReference type="Pfam" id="PF01464">
    <property type="entry name" value="SLT"/>
    <property type="match status" value="1"/>
</dbReference>
<sequence>MTTATERPPRRSPRYWTRIALLVAAGLLSEWARANADATTAADASLGEDHEPSSSLRVAVPLQIDYPLLERLLVTQLFTGPEQSRDVLEDPSSCSQVVLSEPNVSPSDSKIDLLADVNARIGFGSTGNCATMLTWKGRIGISGIPEARSDGTALGFSPERVWLMNPAGQTVNNPQIQALAESSVRGIFERFTVDLKPQIQSIEEFLPDVLPDHSKDQIETLLSTLRVGELRATEQVLSAEITFEVDPLSTALEPERALSEDELAAWEERWQLMDSLLVLTVKHYAAATQLQELRDALLEVLIESRYRLRDALSVEPSTDEEQDLVRDWFLQSWQSLAPILQRIGLDQPGQEHLLLISVIAATDALEALDQLGPSVGLDISASGLRRLARMINGSAGDDLLNYSDALDPELRQLFEDSFESTDISFDWRWDLSFFPKAFAASDDRLNSWAPKRQELAEYLPLVAVLLEESIDNAIASRKLDSAYQELFRRLVYTTAWQESCWRHYTVSKDQKLVPLRSGTGDVGLMQINERVWRGFYDQQRLRWDIAYNSDAGAEVLIDYLMKYAIRKGEHKQNGGVSNLARSSYSTYNGGPSKVARYRSSKASTYGKKVDTAFWTKYQQVAAGNELAVSTCLGGDLSGPAIVSRGKSSRNKQGTSQSSTHSPTQSLIQSSVVTPQSFTLQLGVFSTLEAARSFVTQQSLGEDAVVRQRRTVDTSQYLVVYGVYKTREEAETARKNLTRLQPWIRQFSDI</sequence>
<gene>
    <name evidence="3" type="ORF">R0137_00225</name>
</gene>
<dbReference type="Pfam" id="PF05036">
    <property type="entry name" value="SPOR"/>
    <property type="match status" value="1"/>
</dbReference>
<dbReference type="SUPFAM" id="SSF110997">
    <property type="entry name" value="Sporulation related repeat"/>
    <property type="match status" value="1"/>
</dbReference>
<evidence type="ECO:0000256" key="1">
    <source>
        <dbReference type="SAM" id="MobiDB-lite"/>
    </source>
</evidence>
<feature type="region of interest" description="Disordered" evidence="1">
    <location>
        <begin position="642"/>
        <end position="667"/>
    </location>
</feature>